<dbReference type="Proteomes" id="UP001373714">
    <property type="component" value="Unassembled WGS sequence"/>
</dbReference>
<accession>A0AAV9VJE8</accession>
<gene>
    <name evidence="4" type="ORF">TWF730_005790</name>
</gene>
<evidence type="ECO:0000256" key="1">
    <source>
        <dbReference type="ARBA" id="ARBA00022801"/>
    </source>
</evidence>
<comment type="caution">
    <text evidence="4">The sequence shown here is derived from an EMBL/GenBank/DDBJ whole genome shotgun (WGS) entry which is preliminary data.</text>
</comment>
<dbReference type="AlphaFoldDB" id="A0AAV9VJE8"/>
<dbReference type="GO" id="GO:0019783">
    <property type="term" value="F:ubiquitin-like protein peptidase activity"/>
    <property type="evidence" value="ECO:0007669"/>
    <property type="project" value="UniProtKB-ARBA"/>
</dbReference>
<feature type="region of interest" description="Disordered" evidence="2">
    <location>
        <begin position="255"/>
        <end position="350"/>
    </location>
</feature>
<proteinExistence type="predicted"/>
<evidence type="ECO:0000313" key="4">
    <source>
        <dbReference type="EMBL" id="KAK6362092.1"/>
    </source>
</evidence>
<keyword evidence="5" id="KW-1185">Reference proteome</keyword>
<dbReference type="InterPro" id="IPR012462">
    <property type="entry name" value="UFSP1/2_DUB_cat"/>
</dbReference>
<feature type="region of interest" description="Disordered" evidence="2">
    <location>
        <begin position="39"/>
        <end position="74"/>
    </location>
</feature>
<evidence type="ECO:0000259" key="3">
    <source>
        <dbReference type="Pfam" id="PF07910"/>
    </source>
</evidence>
<dbReference type="Pfam" id="PF07910">
    <property type="entry name" value="Peptidase_C78"/>
    <property type="match status" value="1"/>
</dbReference>
<dbReference type="EMBL" id="JAVHNS010000002">
    <property type="protein sequence ID" value="KAK6362092.1"/>
    <property type="molecule type" value="Genomic_DNA"/>
</dbReference>
<evidence type="ECO:0000313" key="5">
    <source>
        <dbReference type="Proteomes" id="UP001373714"/>
    </source>
</evidence>
<organism evidence="4 5">
    <name type="scientific">Orbilia blumenaviensis</name>
    <dbReference type="NCBI Taxonomy" id="1796055"/>
    <lineage>
        <taxon>Eukaryota</taxon>
        <taxon>Fungi</taxon>
        <taxon>Dikarya</taxon>
        <taxon>Ascomycota</taxon>
        <taxon>Pezizomycotina</taxon>
        <taxon>Orbiliomycetes</taxon>
        <taxon>Orbiliales</taxon>
        <taxon>Orbiliaceae</taxon>
        <taxon>Orbilia</taxon>
    </lineage>
</organism>
<feature type="region of interest" description="Disordered" evidence="2">
    <location>
        <begin position="199"/>
        <end position="219"/>
    </location>
</feature>
<name>A0AAV9VJE8_9PEZI</name>
<feature type="compositionally biased region" description="Basic residues" evidence="2">
    <location>
        <begin position="289"/>
        <end position="300"/>
    </location>
</feature>
<feature type="compositionally biased region" description="Basic and acidic residues" evidence="2">
    <location>
        <begin position="255"/>
        <end position="284"/>
    </location>
</feature>
<sequence length="645" mass="72804">MASSSSSYYRQTAPEIVCPLCSFTSDVESIIQLHFDAVHDNNNPAPPPVPPKDDLQRWPPLGNLTISPKPNPSIPLYEDDPYNPFRYQIPNNNSQEIIGAPVWRNDTAKKQPAPVSSAGTSSTDSDYAICGWKDCGEPVSLLELETHLALHEAGLECLDDDDDDDDSIDGGTLITDSMVGQRERKGDALMDAASKKRYIPKKEGPSNRQPKKMGQMERRLESEALASDEYVVMCPDEDDEDVINVQKVKVDFEKASTDDESKEYDIVDKGEISEDDEERPKGDGSPRFGSRHGKKLHKHNPNGPIHGYGGYELSDSKRRHGKRSNGSGGSSKTAEPVTRSKAKFKKSELGPYANEKRMPDWLKEALKEGGKQVFTKVIGSDGRPHIHKSYENETSGLIPIIRQLSALDPNVKKAYVCHPCVRHVYKEHPAANGFCGYRNIQMMVSYCRRNLVPGCERFYGERIPTIIDIQKWIEQAWDRGINAHAREETGGILYTRKYIGSSEVEAMFTSFGTSTIPRQFSEPNQQSNALRHVWNYFSNGFDHETEKVVQTDKAPIYFQHHGHSMTIIGIEQYKCGSLCFLCFDPMFSPSNNIRKLVEEKRIRSNIAHGKLLKPFRRGNQYLKRYNIFEMVELAPTFEPDSSLYE</sequence>
<protein>
    <recommendedName>
        <fullName evidence="3">UFSP1/2/DUB catalytic domain-containing protein</fullName>
    </recommendedName>
</protein>
<dbReference type="Gene3D" id="3.90.70.130">
    <property type="match status" value="1"/>
</dbReference>
<dbReference type="PANTHER" id="PTHR48153">
    <property type="entry name" value="UFM1-SPECIFIC PROTEASE 2"/>
    <property type="match status" value="1"/>
</dbReference>
<feature type="domain" description="UFSP1/2/DUB catalytic" evidence="3">
    <location>
        <begin position="412"/>
        <end position="631"/>
    </location>
</feature>
<reference evidence="4 5" key="1">
    <citation type="submission" date="2019-10" db="EMBL/GenBank/DDBJ databases">
        <authorList>
            <person name="Palmer J.M."/>
        </authorList>
    </citation>
    <scope>NUCLEOTIDE SEQUENCE [LARGE SCALE GENOMIC DNA]</scope>
    <source>
        <strain evidence="4 5">TWF730</strain>
    </source>
</reference>
<dbReference type="PANTHER" id="PTHR48153:SF4">
    <property type="entry name" value="UBIQUITIN CARBOXYL-TERMINAL HYDROLASE MUG105"/>
    <property type="match status" value="1"/>
</dbReference>
<evidence type="ECO:0000256" key="2">
    <source>
        <dbReference type="SAM" id="MobiDB-lite"/>
    </source>
</evidence>
<keyword evidence="1" id="KW-0378">Hydrolase</keyword>